<protein>
    <submittedName>
        <fullName evidence="1">Uncharacterized protein</fullName>
    </submittedName>
</protein>
<sequence>MDQQIREGQWNQHSLRRENSLLHRQQCFTSSFGDTLPPRVSRALVHVAAPDERKHSHLVPPRVPKLRESLDEEEDWVSSRSGSGKLGHVHVYAVYLEGFVLYAVLAYDS</sequence>
<accession>A0A8S9QRH2</accession>
<reference evidence="1" key="1">
    <citation type="submission" date="2019-12" db="EMBL/GenBank/DDBJ databases">
        <title>Genome sequencing and annotation of Brassica cretica.</title>
        <authorList>
            <person name="Studholme D.J."/>
            <person name="Sarris P."/>
        </authorList>
    </citation>
    <scope>NUCLEOTIDE SEQUENCE</scope>
    <source>
        <strain evidence="1">PFS-109/04</strain>
        <tissue evidence="1">Leaf</tissue>
    </source>
</reference>
<evidence type="ECO:0000313" key="2">
    <source>
        <dbReference type="Proteomes" id="UP000712600"/>
    </source>
</evidence>
<dbReference type="AlphaFoldDB" id="A0A8S9QRH2"/>
<dbReference type="Proteomes" id="UP000712600">
    <property type="component" value="Unassembled WGS sequence"/>
</dbReference>
<name>A0A8S9QRH2_BRACR</name>
<organism evidence="1 2">
    <name type="scientific">Brassica cretica</name>
    <name type="common">Mustard</name>
    <dbReference type="NCBI Taxonomy" id="69181"/>
    <lineage>
        <taxon>Eukaryota</taxon>
        <taxon>Viridiplantae</taxon>
        <taxon>Streptophyta</taxon>
        <taxon>Embryophyta</taxon>
        <taxon>Tracheophyta</taxon>
        <taxon>Spermatophyta</taxon>
        <taxon>Magnoliopsida</taxon>
        <taxon>eudicotyledons</taxon>
        <taxon>Gunneridae</taxon>
        <taxon>Pentapetalae</taxon>
        <taxon>rosids</taxon>
        <taxon>malvids</taxon>
        <taxon>Brassicales</taxon>
        <taxon>Brassicaceae</taxon>
        <taxon>Brassiceae</taxon>
        <taxon>Brassica</taxon>
    </lineage>
</organism>
<proteinExistence type="predicted"/>
<gene>
    <name evidence="1" type="ORF">F2Q69_00013297</name>
</gene>
<comment type="caution">
    <text evidence="1">The sequence shown here is derived from an EMBL/GenBank/DDBJ whole genome shotgun (WGS) entry which is preliminary data.</text>
</comment>
<dbReference type="EMBL" id="QGKX02000996">
    <property type="protein sequence ID" value="KAF3554327.1"/>
    <property type="molecule type" value="Genomic_DNA"/>
</dbReference>
<evidence type="ECO:0000313" key="1">
    <source>
        <dbReference type="EMBL" id="KAF3554327.1"/>
    </source>
</evidence>